<evidence type="ECO:0000313" key="4">
    <source>
        <dbReference type="WBParaSite" id="ASIM_0000679401-mRNA-1"/>
    </source>
</evidence>
<dbReference type="AlphaFoldDB" id="A0A0M3JGN9"/>
<gene>
    <name evidence="2" type="ORF">ASIM_LOCUS6574</name>
</gene>
<dbReference type="EMBL" id="UYRR01014505">
    <property type="protein sequence ID" value="VDK27335.1"/>
    <property type="molecule type" value="Genomic_DNA"/>
</dbReference>
<keyword evidence="1" id="KW-1133">Transmembrane helix</keyword>
<feature type="transmembrane region" description="Helical" evidence="1">
    <location>
        <begin position="34"/>
        <end position="53"/>
    </location>
</feature>
<keyword evidence="1" id="KW-0472">Membrane</keyword>
<keyword evidence="3" id="KW-1185">Reference proteome</keyword>
<organism evidence="4">
    <name type="scientific">Anisakis simplex</name>
    <name type="common">Herring worm</name>
    <dbReference type="NCBI Taxonomy" id="6269"/>
    <lineage>
        <taxon>Eukaryota</taxon>
        <taxon>Metazoa</taxon>
        <taxon>Ecdysozoa</taxon>
        <taxon>Nematoda</taxon>
        <taxon>Chromadorea</taxon>
        <taxon>Rhabditida</taxon>
        <taxon>Spirurina</taxon>
        <taxon>Ascaridomorpha</taxon>
        <taxon>Ascaridoidea</taxon>
        <taxon>Anisakidae</taxon>
        <taxon>Anisakis</taxon>
        <taxon>Anisakis simplex complex</taxon>
    </lineage>
</organism>
<accession>A0A0M3JGN9</accession>
<evidence type="ECO:0000256" key="1">
    <source>
        <dbReference type="SAM" id="Phobius"/>
    </source>
</evidence>
<keyword evidence="1" id="KW-0812">Transmembrane</keyword>
<reference evidence="2 3" key="2">
    <citation type="submission" date="2018-11" db="EMBL/GenBank/DDBJ databases">
        <authorList>
            <consortium name="Pathogen Informatics"/>
        </authorList>
    </citation>
    <scope>NUCLEOTIDE SEQUENCE [LARGE SCALE GENOMIC DNA]</scope>
</reference>
<evidence type="ECO:0000313" key="3">
    <source>
        <dbReference type="Proteomes" id="UP000267096"/>
    </source>
</evidence>
<dbReference type="WBParaSite" id="ASIM_0000679401-mRNA-1">
    <property type="protein sequence ID" value="ASIM_0000679401-mRNA-1"/>
    <property type="gene ID" value="ASIM_0000679401"/>
</dbReference>
<evidence type="ECO:0000313" key="2">
    <source>
        <dbReference type="EMBL" id="VDK27335.1"/>
    </source>
</evidence>
<dbReference type="Proteomes" id="UP000267096">
    <property type="component" value="Unassembled WGS sequence"/>
</dbReference>
<reference evidence="4" key="1">
    <citation type="submission" date="2017-02" db="UniProtKB">
        <authorList>
            <consortium name="WormBaseParasite"/>
        </authorList>
    </citation>
    <scope>IDENTIFICATION</scope>
</reference>
<sequence>MVSAVRLSQAAGPCSMDEDPVHSTLEATRVLLQIAKYGIIAIAVIITLCVCICR</sequence>
<proteinExistence type="predicted"/>
<protein>
    <submittedName>
        <fullName evidence="4">COX4_pro_2 domain-containing protein</fullName>
    </submittedName>
</protein>
<name>A0A0M3JGN9_ANISI</name>